<accession>A0A139WSY2</accession>
<dbReference type="AlphaFoldDB" id="A0A139WSY2"/>
<comment type="caution">
    <text evidence="1">The sequence shown here is derived from an EMBL/GenBank/DDBJ whole genome shotgun (WGS) entry which is preliminary data.</text>
</comment>
<sequence>MRGSKPTPIVLSDRQQSILNQILKRHSSSQQQVQRVKMILTMASGLNNQQTASRCLFNRSLALL</sequence>
<keyword evidence="2" id="KW-1185">Reference proteome</keyword>
<dbReference type="RefSeq" id="WP_017748939.1">
    <property type="nucleotide sequence ID" value="NZ_KQ976354.1"/>
</dbReference>
<dbReference type="STRING" id="128403.WA1_06740"/>
<dbReference type="Proteomes" id="UP000076925">
    <property type="component" value="Unassembled WGS sequence"/>
</dbReference>
<evidence type="ECO:0000313" key="1">
    <source>
        <dbReference type="EMBL" id="KYC35517.1"/>
    </source>
</evidence>
<reference evidence="1 2" key="1">
    <citation type="journal article" date="2013" name="Genome Biol. Evol.">
        <title>Genomes of Stigonematalean cyanobacteria (subsection V) and the evolution of oxygenic photosynthesis from prokaryotes to plastids.</title>
        <authorList>
            <person name="Dagan T."/>
            <person name="Roettger M."/>
            <person name="Stucken K."/>
            <person name="Landan G."/>
            <person name="Koch R."/>
            <person name="Major P."/>
            <person name="Gould S.B."/>
            <person name="Goremykin V.V."/>
            <person name="Rippka R."/>
            <person name="Tandeau de Marsac N."/>
            <person name="Gugger M."/>
            <person name="Lockhart P.J."/>
            <person name="Allen J.F."/>
            <person name="Brune I."/>
            <person name="Maus I."/>
            <person name="Puhler A."/>
            <person name="Martin W.F."/>
        </authorList>
    </citation>
    <scope>NUCLEOTIDE SEQUENCE [LARGE SCALE GENOMIC DNA]</scope>
    <source>
        <strain evidence="1 2">PCC 7110</strain>
    </source>
</reference>
<name>A0A139WSY2_9CYAN</name>
<organism evidence="1 2">
    <name type="scientific">Scytonema hofmannii PCC 7110</name>
    <dbReference type="NCBI Taxonomy" id="128403"/>
    <lineage>
        <taxon>Bacteria</taxon>
        <taxon>Bacillati</taxon>
        <taxon>Cyanobacteriota</taxon>
        <taxon>Cyanophyceae</taxon>
        <taxon>Nostocales</taxon>
        <taxon>Scytonemataceae</taxon>
        <taxon>Scytonema</taxon>
    </lineage>
</organism>
<dbReference type="EMBL" id="ANNX02000051">
    <property type="protein sequence ID" value="KYC35517.1"/>
    <property type="molecule type" value="Genomic_DNA"/>
</dbReference>
<protein>
    <submittedName>
        <fullName evidence="1">Uncharacterized protein</fullName>
    </submittedName>
</protein>
<proteinExistence type="predicted"/>
<gene>
    <name evidence="1" type="ORF">WA1_06740</name>
</gene>
<dbReference type="OrthoDB" id="2375382at2"/>
<evidence type="ECO:0000313" key="2">
    <source>
        <dbReference type="Proteomes" id="UP000076925"/>
    </source>
</evidence>